<dbReference type="InterPro" id="IPR000092">
    <property type="entry name" value="Polyprenyl_synt"/>
</dbReference>
<reference evidence="8" key="1">
    <citation type="journal article" date="2019" name="Int. J. Syst. Evol. Microbiol.">
        <title>The Global Catalogue of Microorganisms (GCM) 10K type strain sequencing project: providing services to taxonomists for standard genome sequencing and annotation.</title>
        <authorList>
            <consortium name="The Broad Institute Genomics Platform"/>
            <consortium name="The Broad Institute Genome Sequencing Center for Infectious Disease"/>
            <person name="Wu L."/>
            <person name="Ma J."/>
        </authorList>
    </citation>
    <scope>NUCLEOTIDE SEQUENCE [LARGE SCALE GENOMIC DNA]</scope>
    <source>
        <strain evidence="8">JCM 9373</strain>
    </source>
</reference>
<evidence type="ECO:0000256" key="6">
    <source>
        <dbReference type="RuleBase" id="RU004466"/>
    </source>
</evidence>
<gene>
    <name evidence="7" type="ORF">GCM10010466_33570</name>
</gene>
<keyword evidence="5" id="KW-0460">Magnesium</keyword>
<sequence length="364" mass="39542">MTSTAARLVDRVRTDVAALLDEFAVLTAGSRSSGTGVSAFTQRLSDYVMRFGSMRRTRVAAHVLDGYRRTDEATVTALGHACAALELFHAAALIHDDIIDDSPIRRNHPAFHIGWGGADPGGREPSSISSTRLGIAAGLLGGDVLLVLTARAIDRVPAPARDRVARFFQEMQLRTVVGEFQDSVLQHHRVRADRTAVAEMSVNKTGWYTVIAPMILAAHCADADADAIPLLIAAGSAFGEAFQLLDDLVEVYGESAVTGKSPLDDLKAGKATVLHHIVATHCTPAQRATLAQIYGRGDCTEHDLEQYRRLVDAHTAHISDELRELMEQARSLLRDAGFREHTVDRIENELSPRFQIPALLNESA</sequence>
<evidence type="ECO:0000256" key="5">
    <source>
        <dbReference type="ARBA" id="ARBA00022842"/>
    </source>
</evidence>
<dbReference type="PANTHER" id="PTHR12001">
    <property type="entry name" value="GERANYLGERANYL PYROPHOSPHATE SYNTHASE"/>
    <property type="match status" value="1"/>
</dbReference>
<keyword evidence="8" id="KW-1185">Reference proteome</keyword>
<keyword evidence="4" id="KW-0479">Metal-binding</keyword>
<comment type="similarity">
    <text evidence="2 6">Belongs to the FPP/GGPP synthase family.</text>
</comment>
<dbReference type="Gene3D" id="1.10.600.10">
    <property type="entry name" value="Farnesyl Diphosphate Synthase"/>
    <property type="match status" value="1"/>
</dbReference>
<evidence type="ECO:0000313" key="7">
    <source>
        <dbReference type="EMBL" id="GAA3139757.1"/>
    </source>
</evidence>
<comment type="caution">
    <text evidence="7">The sequence shown here is derived from an EMBL/GenBank/DDBJ whole genome shotgun (WGS) entry which is preliminary data.</text>
</comment>
<dbReference type="PANTHER" id="PTHR12001:SF85">
    <property type="entry name" value="SHORT CHAIN ISOPRENYL DIPHOSPHATE SYNTHASE"/>
    <property type="match status" value="1"/>
</dbReference>
<evidence type="ECO:0000313" key="8">
    <source>
        <dbReference type="Proteomes" id="UP001500320"/>
    </source>
</evidence>
<comment type="cofactor">
    <cofactor evidence="1">
        <name>Mg(2+)</name>
        <dbReference type="ChEBI" id="CHEBI:18420"/>
    </cofactor>
</comment>
<dbReference type="EMBL" id="BAAAUT010000025">
    <property type="protein sequence ID" value="GAA3139757.1"/>
    <property type="molecule type" value="Genomic_DNA"/>
</dbReference>
<evidence type="ECO:0000256" key="2">
    <source>
        <dbReference type="ARBA" id="ARBA00006706"/>
    </source>
</evidence>
<dbReference type="InterPro" id="IPR008949">
    <property type="entry name" value="Isoprenoid_synthase_dom_sf"/>
</dbReference>
<accession>A0ABP6N8G4</accession>
<proteinExistence type="inferred from homology"/>
<dbReference type="Pfam" id="PF00348">
    <property type="entry name" value="polyprenyl_synt"/>
    <property type="match status" value="1"/>
</dbReference>
<evidence type="ECO:0000256" key="1">
    <source>
        <dbReference type="ARBA" id="ARBA00001946"/>
    </source>
</evidence>
<evidence type="ECO:0000256" key="4">
    <source>
        <dbReference type="ARBA" id="ARBA00022723"/>
    </source>
</evidence>
<dbReference type="RefSeq" id="WP_344860463.1">
    <property type="nucleotide sequence ID" value="NZ_BAAAUT010000025.1"/>
</dbReference>
<protein>
    <submittedName>
        <fullName evidence="7">Polyprenyl synthetase family protein</fullName>
    </submittedName>
</protein>
<keyword evidence="3 6" id="KW-0808">Transferase</keyword>
<evidence type="ECO:0000256" key="3">
    <source>
        <dbReference type="ARBA" id="ARBA00022679"/>
    </source>
</evidence>
<dbReference type="SUPFAM" id="SSF48576">
    <property type="entry name" value="Terpenoid synthases"/>
    <property type="match status" value="1"/>
</dbReference>
<dbReference type="Proteomes" id="UP001500320">
    <property type="component" value="Unassembled WGS sequence"/>
</dbReference>
<name>A0ABP6N8G4_9ACTN</name>
<organism evidence="7 8">
    <name type="scientific">Planomonospora alba</name>
    <dbReference type="NCBI Taxonomy" id="161354"/>
    <lineage>
        <taxon>Bacteria</taxon>
        <taxon>Bacillati</taxon>
        <taxon>Actinomycetota</taxon>
        <taxon>Actinomycetes</taxon>
        <taxon>Streptosporangiales</taxon>
        <taxon>Streptosporangiaceae</taxon>
        <taxon>Planomonospora</taxon>
    </lineage>
</organism>